<comment type="caution">
    <text evidence="1">The sequence shown here is derived from an EMBL/GenBank/DDBJ whole genome shotgun (WGS) entry which is preliminary data.</text>
</comment>
<reference evidence="1" key="2">
    <citation type="submission" date="2020-09" db="EMBL/GenBank/DDBJ databases">
        <authorList>
            <person name="Sun Q."/>
            <person name="Ohkuma M."/>
        </authorList>
    </citation>
    <scope>NUCLEOTIDE SEQUENCE</scope>
    <source>
        <strain evidence="1">JCM 19596</strain>
    </source>
</reference>
<dbReference type="InterPro" id="IPR036388">
    <property type="entry name" value="WH-like_DNA-bd_sf"/>
</dbReference>
<dbReference type="InterPro" id="IPR036390">
    <property type="entry name" value="WH_DNA-bd_sf"/>
</dbReference>
<sequence>MLVMSDAQQTNSGRLRSADRAILEFLQDNGAEYAAIIANRTGVHTSYAESRIAALAERGLIEPVTDEVVYRLTTEGRTALDPHDPRLS</sequence>
<evidence type="ECO:0008006" key="3">
    <source>
        <dbReference type="Google" id="ProtNLM"/>
    </source>
</evidence>
<dbReference type="Proteomes" id="UP000607197">
    <property type="component" value="Unassembled WGS sequence"/>
</dbReference>
<evidence type="ECO:0000313" key="2">
    <source>
        <dbReference type="Proteomes" id="UP000607197"/>
    </source>
</evidence>
<dbReference type="AlphaFoldDB" id="A0A830FBC0"/>
<organism evidence="1 2">
    <name type="scientific">Halocalculus aciditolerans</name>
    <dbReference type="NCBI Taxonomy" id="1383812"/>
    <lineage>
        <taxon>Archaea</taxon>
        <taxon>Methanobacteriati</taxon>
        <taxon>Methanobacteriota</taxon>
        <taxon>Stenosarchaea group</taxon>
        <taxon>Halobacteria</taxon>
        <taxon>Halobacteriales</taxon>
        <taxon>Halobacteriaceae</taxon>
        <taxon>Halocalculus</taxon>
    </lineage>
</organism>
<evidence type="ECO:0000313" key="1">
    <source>
        <dbReference type="EMBL" id="GGL58165.1"/>
    </source>
</evidence>
<keyword evidence="2" id="KW-1185">Reference proteome</keyword>
<dbReference type="SUPFAM" id="SSF46785">
    <property type="entry name" value="Winged helix' DNA-binding domain"/>
    <property type="match status" value="1"/>
</dbReference>
<reference evidence="1" key="1">
    <citation type="journal article" date="2014" name="Int. J. Syst. Evol. Microbiol.">
        <title>Complete genome sequence of Corynebacterium casei LMG S-19264T (=DSM 44701T), isolated from a smear-ripened cheese.</title>
        <authorList>
            <consortium name="US DOE Joint Genome Institute (JGI-PGF)"/>
            <person name="Walter F."/>
            <person name="Albersmeier A."/>
            <person name="Kalinowski J."/>
            <person name="Ruckert C."/>
        </authorList>
    </citation>
    <scope>NUCLEOTIDE SEQUENCE</scope>
    <source>
        <strain evidence="1">JCM 19596</strain>
    </source>
</reference>
<accession>A0A830FBC0</accession>
<dbReference type="EMBL" id="BMPG01000002">
    <property type="protein sequence ID" value="GGL58165.1"/>
    <property type="molecule type" value="Genomic_DNA"/>
</dbReference>
<proteinExistence type="predicted"/>
<gene>
    <name evidence="1" type="ORF">GCM10009039_15440</name>
</gene>
<protein>
    <recommendedName>
        <fullName evidence="3">DUF2250 domain-containing protein</fullName>
    </recommendedName>
</protein>
<dbReference type="Gene3D" id="1.10.10.10">
    <property type="entry name" value="Winged helix-like DNA-binding domain superfamily/Winged helix DNA-binding domain"/>
    <property type="match status" value="1"/>
</dbReference>
<name>A0A830FBC0_9EURY</name>